<feature type="repeat" description="WD" evidence="3">
    <location>
        <begin position="622"/>
        <end position="652"/>
    </location>
</feature>
<dbReference type="PROSITE" id="PS50294">
    <property type="entry name" value="WD_REPEATS_REGION"/>
    <property type="match status" value="7"/>
</dbReference>
<dbReference type="CDD" id="cd00200">
    <property type="entry name" value="WD40"/>
    <property type="match status" value="1"/>
</dbReference>
<evidence type="ECO:0000256" key="2">
    <source>
        <dbReference type="ARBA" id="ARBA00022737"/>
    </source>
</evidence>
<dbReference type="InterPro" id="IPR019775">
    <property type="entry name" value="WD40_repeat_CS"/>
</dbReference>
<dbReference type="PROSITE" id="PS50181">
    <property type="entry name" value="FBOX"/>
    <property type="match status" value="1"/>
</dbReference>
<feature type="repeat" description="WD" evidence="3">
    <location>
        <begin position="461"/>
        <end position="500"/>
    </location>
</feature>
<dbReference type="GO" id="GO:0043161">
    <property type="term" value="P:proteasome-mediated ubiquitin-dependent protein catabolic process"/>
    <property type="evidence" value="ECO:0007669"/>
    <property type="project" value="TreeGrafter"/>
</dbReference>
<feature type="repeat" description="WD" evidence="3">
    <location>
        <begin position="581"/>
        <end position="620"/>
    </location>
</feature>
<proteinExistence type="predicted"/>
<gene>
    <name evidence="5" type="ORF">CHRIB12_LOCUS4414</name>
</gene>
<accession>A0A916E1R6</accession>
<dbReference type="Proteomes" id="UP000684084">
    <property type="component" value="Unassembled WGS sequence"/>
</dbReference>
<dbReference type="OrthoDB" id="19711at2759"/>
<evidence type="ECO:0000256" key="3">
    <source>
        <dbReference type="PROSITE-ProRule" id="PRU00221"/>
    </source>
</evidence>
<comment type="caution">
    <text evidence="5">The sequence shown here is derived from an EMBL/GenBank/DDBJ whole genome shotgun (WGS) entry which is preliminary data.</text>
</comment>
<feature type="repeat" description="WD" evidence="3">
    <location>
        <begin position="421"/>
        <end position="460"/>
    </location>
</feature>
<feature type="repeat" description="WD" evidence="3">
    <location>
        <begin position="381"/>
        <end position="420"/>
    </location>
</feature>
<feature type="domain" description="F-box" evidence="4">
    <location>
        <begin position="105"/>
        <end position="151"/>
    </location>
</feature>
<protein>
    <recommendedName>
        <fullName evidence="4">F-box domain-containing protein</fullName>
    </recommendedName>
</protein>
<feature type="repeat" description="WD" evidence="3">
    <location>
        <begin position="501"/>
        <end position="540"/>
    </location>
</feature>
<dbReference type="InterPro" id="IPR001810">
    <property type="entry name" value="F-box_dom"/>
</dbReference>
<keyword evidence="2" id="KW-0677">Repeat</keyword>
<dbReference type="GO" id="GO:0043130">
    <property type="term" value="F:ubiquitin binding"/>
    <property type="evidence" value="ECO:0007669"/>
    <property type="project" value="TreeGrafter"/>
</dbReference>
<dbReference type="GO" id="GO:0005737">
    <property type="term" value="C:cytoplasm"/>
    <property type="evidence" value="ECO:0007669"/>
    <property type="project" value="TreeGrafter"/>
</dbReference>
<dbReference type="EMBL" id="CAGKOT010000006">
    <property type="protein sequence ID" value="CAB5347552.1"/>
    <property type="molecule type" value="Genomic_DNA"/>
</dbReference>
<dbReference type="VEuPathDB" id="FungiDB:RhiirFUN_022001"/>
<dbReference type="CDD" id="cd22147">
    <property type="entry name" value="F-box_SpPof1-like"/>
    <property type="match status" value="1"/>
</dbReference>
<dbReference type="GO" id="GO:0005634">
    <property type="term" value="C:nucleus"/>
    <property type="evidence" value="ECO:0007669"/>
    <property type="project" value="TreeGrafter"/>
</dbReference>
<evidence type="ECO:0000313" key="6">
    <source>
        <dbReference type="Proteomes" id="UP000684084"/>
    </source>
</evidence>
<evidence type="ECO:0000256" key="1">
    <source>
        <dbReference type="ARBA" id="ARBA00022574"/>
    </source>
</evidence>
<dbReference type="Pfam" id="PF12937">
    <property type="entry name" value="F-box-like"/>
    <property type="match status" value="1"/>
</dbReference>
<name>A0A916E1R6_9GLOM</name>
<dbReference type="SMART" id="SM00256">
    <property type="entry name" value="FBOX"/>
    <property type="match status" value="1"/>
</dbReference>
<dbReference type="PROSITE" id="PS50082">
    <property type="entry name" value="WD_REPEATS_2"/>
    <property type="match status" value="7"/>
</dbReference>
<keyword evidence="1 3" id="KW-0853">WD repeat</keyword>
<dbReference type="PROSITE" id="PS00678">
    <property type="entry name" value="WD_REPEATS_1"/>
    <property type="match status" value="3"/>
</dbReference>
<organism evidence="5 6">
    <name type="scientific">Rhizophagus irregularis</name>
    <dbReference type="NCBI Taxonomy" id="588596"/>
    <lineage>
        <taxon>Eukaryota</taxon>
        <taxon>Fungi</taxon>
        <taxon>Fungi incertae sedis</taxon>
        <taxon>Mucoromycota</taxon>
        <taxon>Glomeromycotina</taxon>
        <taxon>Glomeromycetes</taxon>
        <taxon>Glomerales</taxon>
        <taxon>Glomeraceae</taxon>
        <taxon>Rhizophagus</taxon>
    </lineage>
</organism>
<dbReference type="InterPro" id="IPR001680">
    <property type="entry name" value="WD40_rpt"/>
</dbReference>
<dbReference type="FunFam" id="2.130.10.10:FF:000715">
    <property type="entry name" value="F-box protein MET30"/>
    <property type="match status" value="1"/>
</dbReference>
<dbReference type="PANTHER" id="PTHR19849:SF1">
    <property type="entry name" value="F-BOX_WD REPEAT-CONTAINING PROTEIN 7"/>
    <property type="match status" value="1"/>
</dbReference>
<dbReference type="GO" id="GO:0010992">
    <property type="term" value="P:ubiquitin recycling"/>
    <property type="evidence" value="ECO:0007669"/>
    <property type="project" value="TreeGrafter"/>
</dbReference>
<dbReference type="Pfam" id="PF00400">
    <property type="entry name" value="WD40"/>
    <property type="match status" value="7"/>
</dbReference>
<evidence type="ECO:0000259" key="4">
    <source>
        <dbReference type="PROSITE" id="PS50181"/>
    </source>
</evidence>
<feature type="repeat" description="WD" evidence="3">
    <location>
        <begin position="541"/>
        <end position="580"/>
    </location>
</feature>
<reference evidence="5" key="1">
    <citation type="submission" date="2020-05" db="EMBL/GenBank/DDBJ databases">
        <authorList>
            <person name="Rincon C."/>
            <person name="Sanders R I."/>
            <person name="Robbins C."/>
            <person name="Chaturvedi A."/>
        </authorList>
    </citation>
    <scope>NUCLEOTIDE SEQUENCE</scope>
    <source>
        <strain evidence="5">CHB12</strain>
    </source>
</reference>
<evidence type="ECO:0000313" key="5">
    <source>
        <dbReference type="EMBL" id="CAB5347552.1"/>
    </source>
</evidence>
<sequence length="663" mass="75304">MFHSFTIDFVLSKSSVKFSQMNIENHPACISETVIEERVTTFLESPTDEGYNDGYEEVKHEFEIPSWIASLSEEQRIEFAFQLLLTLPTPKIAQLHNRLSPLFHRDFLSLLPYELAIHILSFLDARTLGRAACVSKQWRKVSSDGSLWRNLFFKNGWTVNTKMVELYLQTPICNRSNSPFNRGKNPDQTISTQQQLGADDDYELDDIHDDLIESDQDLNSQYNNENSQSFHYPSTYQVNLLPTNDGSGSQQEDLNSDIWNGVSSHSRTKINQSSINIPSAIPSTSLSTVSAPISDRSSSADNQFIRRSTSLLHHPTTQLPSPPLPSHFLIPPSAYVPYNLPILPMHQNESGQPVINWKYLYQQRSLLEHHWRKGIYSIRKLPGHTESIYCVQFDEHKIISGSRDDTIKIWDIKTGYCIRTYRGHRQSVLCLQYDDDIIVSGSSDATIIIWNLATGEIIRTLEGHSESVLNLRFNENHIVSCSKDRTVRIWRRETGSCLRVLCGHRAAVNAIQFKDDYVVSASGDRTIKLWSLASGQCLRTFDGHSRGIACIQFDGNIIISGSSDKTIKVFDVHTGACLSTLAGHTDLVRTLQFDKNRIVSGSYDETLRVWDLKTGELQSNLIHGHTSRVFKLQFNTTKIISCSQDQKIIIWDFAHNVDTTFLV</sequence>
<dbReference type="PANTHER" id="PTHR19849">
    <property type="entry name" value="PHOSPHOLIPASE A-2-ACTIVATING PROTEIN"/>
    <property type="match status" value="1"/>
</dbReference>
<dbReference type="AlphaFoldDB" id="A0A916E1R6"/>
<dbReference type="SMART" id="SM00320">
    <property type="entry name" value="WD40"/>
    <property type="match status" value="7"/>
</dbReference>